<name>A0AA36JD74_9DINO</name>
<sequence length="172" mass="18690">MVEAKVRNLDGACAEDLVGSIPTRWTCRGCRCLSLLLKLISAACAGVEGKIGGAATPPRAQVASAMRVKSSEGASGSRVEKRGLRFSCGLLVVRTTRRTHRAKALRERHFLPSQSRSWRRATSQKRASKLCGSPRSPSMSIHFVNIKQSSRAKAEKTSAQLQRAASVLERVM</sequence>
<dbReference type="EMBL" id="CAUJNA010003472">
    <property type="protein sequence ID" value="CAJ1402886.1"/>
    <property type="molecule type" value="Genomic_DNA"/>
</dbReference>
<comment type="caution">
    <text evidence="2">The sequence shown here is derived from an EMBL/GenBank/DDBJ whole genome shotgun (WGS) entry which is preliminary data.</text>
</comment>
<protein>
    <submittedName>
        <fullName evidence="2">Uncharacterized protein</fullName>
    </submittedName>
</protein>
<organism evidence="2 3">
    <name type="scientific">Effrenium voratum</name>
    <dbReference type="NCBI Taxonomy" id="2562239"/>
    <lineage>
        <taxon>Eukaryota</taxon>
        <taxon>Sar</taxon>
        <taxon>Alveolata</taxon>
        <taxon>Dinophyceae</taxon>
        <taxon>Suessiales</taxon>
        <taxon>Symbiodiniaceae</taxon>
        <taxon>Effrenium</taxon>
    </lineage>
</organism>
<reference evidence="2" key="1">
    <citation type="submission" date="2023-08" db="EMBL/GenBank/DDBJ databases">
        <authorList>
            <person name="Chen Y."/>
            <person name="Shah S."/>
            <person name="Dougan E. K."/>
            <person name="Thang M."/>
            <person name="Chan C."/>
        </authorList>
    </citation>
    <scope>NUCLEOTIDE SEQUENCE</scope>
</reference>
<feature type="region of interest" description="Disordered" evidence="1">
    <location>
        <begin position="113"/>
        <end position="135"/>
    </location>
</feature>
<keyword evidence="3" id="KW-1185">Reference proteome</keyword>
<accession>A0AA36JD74</accession>
<gene>
    <name evidence="2" type="ORF">EVOR1521_LOCUS25673</name>
</gene>
<evidence type="ECO:0000256" key="1">
    <source>
        <dbReference type="SAM" id="MobiDB-lite"/>
    </source>
</evidence>
<proteinExistence type="predicted"/>
<evidence type="ECO:0000313" key="3">
    <source>
        <dbReference type="Proteomes" id="UP001178507"/>
    </source>
</evidence>
<feature type="compositionally biased region" description="Basic residues" evidence="1">
    <location>
        <begin position="117"/>
        <end position="128"/>
    </location>
</feature>
<evidence type="ECO:0000313" key="2">
    <source>
        <dbReference type="EMBL" id="CAJ1402886.1"/>
    </source>
</evidence>
<dbReference type="AlphaFoldDB" id="A0AA36JD74"/>
<dbReference type="Proteomes" id="UP001178507">
    <property type="component" value="Unassembled WGS sequence"/>
</dbReference>